<dbReference type="GO" id="GO:0007018">
    <property type="term" value="P:microtubule-based movement"/>
    <property type="evidence" value="ECO:0007669"/>
    <property type="project" value="InterPro"/>
</dbReference>
<comment type="caution">
    <text evidence="2">The sequence shown here is derived from an EMBL/GenBank/DDBJ whole genome shotgun (WGS) entry which is preliminary data.</text>
</comment>
<proteinExistence type="predicted"/>
<name>A0A086JFR8_TOXGO</name>
<gene>
    <name evidence="2" type="ORF">TGFOU_406910</name>
</gene>
<dbReference type="Pfam" id="PF12780">
    <property type="entry name" value="AAA_8"/>
    <property type="match status" value="1"/>
</dbReference>
<feature type="non-terminal residue" evidence="2">
    <location>
        <position position="150"/>
    </location>
</feature>
<reference evidence="2 3" key="1">
    <citation type="submission" date="2014-07" db="EMBL/GenBank/DDBJ databases">
        <authorList>
            <person name="Sibley D."/>
            <person name="Venepally P."/>
            <person name="Karamycheva S."/>
            <person name="Hadjithomas M."/>
            <person name="Khan A."/>
            <person name="Brunk B."/>
            <person name="Roos D."/>
            <person name="Caler E."/>
            <person name="Lorenzi H."/>
        </authorList>
    </citation>
    <scope>NUCLEOTIDE SEQUENCE [LARGE SCALE GENOMIC DNA]</scope>
    <source>
        <strain evidence="2 3">FOU</strain>
    </source>
</reference>
<dbReference type="InterPro" id="IPR027417">
    <property type="entry name" value="P-loop_NTPase"/>
</dbReference>
<dbReference type="GO" id="GO:0030286">
    <property type="term" value="C:dynein complex"/>
    <property type="evidence" value="ECO:0007669"/>
    <property type="project" value="InterPro"/>
</dbReference>
<dbReference type="EMBL" id="AEYH02003145">
    <property type="protein sequence ID" value="KFG30986.1"/>
    <property type="molecule type" value="Genomic_DNA"/>
</dbReference>
<dbReference type="GO" id="GO:0051959">
    <property type="term" value="F:dynein light intermediate chain binding"/>
    <property type="evidence" value="ECO:0007669"/>
    <property type="project" value="InterPro"/>
</dbReference>
<evidence type="ECO:0000313" key="2">
    <source>
        <dbReference type="EMBL" id="KFG30986.1"/>
    </source>
</evidence>
<dbReference type="AlphaFoldDB" id="A0A086JFR8"/>
<dbReference type="PANTHER" id="PTHR46961">
    <property type="entry name" value="DYNEIN HEAVY CHAIN 1, AXONEMAL-LIKE PROTEIN"/>
    <property type="match status" value="1"/>
</dbReference>
<dbReference type="VEuPathDB" id="ToxoDB:TGFOU_406910"/>
<dbReference type="Gene3D" id="3.40.50.300">
    <property type="entry name" value="P-loop containing nucleotide triphosphate hydrolases"/>
    <property type="match status" value="1"/>
</dbReference>
<accession>A0A086JFR8</accession>
<dbReference type="InterPro" id="IPR024317">
    <property type="entry name" value="Dynein_heavy_chain_D4_dom"/>
</dbReference>
<evidence type="ECO:0000313" key="3">
    <source>
        <dbReference type="Proteomes" id="UP000028838"/>
    </source>
</evidence>
<dbReference type="SUPFAM" id="SSF52540">
    <property type="entry name" value="P-loop containing nucleoside triphosphate hydrolases"/>
    <property type="match status" value="1"/>
</dbReference>
<dbReference type="InterPro" id="IPR026983">
    <property type="entry name" value="DHC"/>
</dbReference>
<protein>
    <submittedName>
        <fullName evidence="2">Dynein heavy chain</fullName>
    </submittedName>
</protein>
<organism evidence="2 3">
    <name type="scientific">Toxoplasma gondii FOU</name>
    <dbReference type="NCBI Taxonomy" id="943167"/>
    <lineage>
        <taxon>Eukaryota</taxon>
        <taxon>Sar</taxon>
        <taxon>Alveolata</taxon>
        <taxon>Apicomplexa</taxon>
        <taxon>Conoidasida</taxon>
        <taxon>Coccidia</taxon>
        <taxon>Eucoccidiorida</taxon>
        <taxon>Eimeriorina</taxon>
        <taxon>Sarcocystidae</taxon>
        <taxon>Toxoplasma</taxon>
    </lineage>
</organism>
<sequence length="150" mass="16806">MPRGSAMLVGVGGSGKQSLARLAAYIAGHFTFQITVTKTYNDNALFDDLRCLYASAGQKNQATTFLLTDLEIKSEGFLEYFNSLLSTGEVAGLFAKDERDNMVAERRADFIKERPNQEENLVNLYNFFMDRVRDNLHVVLCFSPLSSKFA</sequence>
<dbReference type="GO" id="GO:0045505">
    <property type="term" value="F:dynein intermediate chain binding"/>
    <property type="evidence" value="ECO:0007669"/>
    <property type="project" value="InterPro"/>
</dbReference>
<dbReference type="Proteomes" id="UP000028838">
    <property type="component" value="Unassembled WGS sequence"/>
</dbReference>
<evidence type="ECO:0000259" key="1">
    <source>
        <dbReference type="Pfam" id="PF12780"/>
    </source>
</evidence>
<feature type="domain" description="Dynein heavy chain AAA module D4" evidence="1">
    <location>
        <begin position="1"/>
        <end position="149"/>
    </location>
</feature>